<feature type="transmembrane region" description="Helical" evidence="4">
    <location>
        <begin position="232"/>
        <end position="249"/>
    </location>
</feature>
<dbReference type="Pfam" id="PF07690">
    <property type="entry name" value="MFS_1"/>
    <property type="match status" value="1"/>
</dbReference>
<feature type="transmembrane region" description="Helical" evidence="4">
    <location>
        <begin position="114"/>
        <end position="138"/>
    </location>
</feature>
<feature type="transmembrane region" description="Helical" evidence="4">
    <location>
        <begin position="300"/>
        <end position="317"/>
    </location>
</feature>
<feature type="transmembrane region" description="Helical" evidence="4">
    <location>
        <begin position="88"/>
        <end position="108"/>
    </location>
</feature>
<feature type="transmembrane region" description="Helical" evidence="4">
    <location>
        <begin position="323"/>
        <end position="341"/>
    </location>
</feature>
<dbReference type="SUPFAM" id="SSF48371">
    <property type="entry name" value="ARM repeat"/>
    <property type="match status" value="1"/>
</dbReference>
<reference evidence="5" key="1">
    <citation type="submission" date="2021-08" db="EMBL/GenBank/DDBJ databases">
        <title>Comparative analyses of Brucepasteria parasyntrophica and Teretinema zuelzerae.</title>
        <authorList>
            <person name="Song Y."/>
            <person name="Brune A."/>
        </authorList>
    </citation>
    <scope>NUCLEOTIDE SEQUENCE</scope>
    <source>
        <strain evidence="5">DSM 1903</strain>
    </source>
</reference>
<protein>
    <submittedName>
        <fullName evidence="5">MFS transporter</fullName>
    </submittedName>
</protein>
<dbReference type="EMBL" id="JAINWA010000003">
    <property type="protein sequence ID" value="MCD1655642.1"/>
    <property type="molecule type" value="Genomic_DNA"/>
</dbReference>
<dbReference type="InterPro" id="IPR052528">
    <property type="entry name" value="Sugar_transport-like"/>
</dbReference>
<dbReference type="PANTHER" id="PTHR23526">
    <property type="entry name" value="INTEGRAL MEMBRANE TRANSPORT PROTEIN-RELATED"/>
    <property type="match status" value="1"/>
</dbReference>
<keyword evidence="6" id="KW-1185">Reference proteome</keyword>
<feature type="transmembrane region" description="Helical" evidence="4">
    <location>
        <begin position="402"/>
        <end position="419"/>
    </location>
</feature>
<name>A0AAE3EJI1_9SPIR</name>
<dbReference type="Gene3D" id="1.25.10.10">
    <property type="entry name" value="Leucine-rich Repeat Variant"/>
    <property type="match status" value="1"/>
</dbReference>
<gene>
    <name evidence="5" type="ORF">K7J14_13160</name>
</gene>
<proteinExistence type="predicted"/>
<evidence type="ECO:0000313" key="6">
    <source>
        <dbReference type="Proteomes" id="UP001198163"/>
    </source>
</evidence>
<feature type="transmembrane region" description="Helical" evidence="4">
    <location>
        <begin position="269"/>
        <end position="288"/>
    </location>
</feature>
<evidence type="ECO:0000256" key="4">
    <source>
        <dbReference type="SAM" id="Phobius"/>
    </source>
</evidence>
<evidence type="ECO:0000313" key="5">
    <source>
        <dbReference type="EMBL" id="MCD1655642.1"/>
    </source>
</evidence>
<dbReference type="InterPro" id="IPR036259">
    <property type="entry name" value="MFS_trans_sf"/>
</dbReference>
<dbReference type="Gene3D" id="1.20.1250.20">
    <property type="entry name" value="MFS general substrate transporter like domains"/>
    <property type="match status" value="2"/>
</dbReference>
<feature type="transmembrane region" description="Helical" evidence="4">
    <location>
        <begin position="158"/>
        <end position="177"/>
    </location>
</feature>
<dbReference type="SUPFAM" id="SSF103473">
    <property type="entry name" value="MFS general substrate transporter"/>
    <property type="match status" value="1"/>
</dbReference>
<dbReference type="GO" id="GO:0022857">
    <property type="term" value="F:transmembrane transporter activity"/>
    <property type="evidence" value="ECO:0007669"/>
    <property type="project" value="InterPro"/>
</dbReference>
<dbReference type="SMART" id="SM00567">
    <property type="entry name" value="EZ_HEAT"/>
    <property type="match status" value="4"/>
</dbReference>
<keyword evidence="3 4" id="KW-0472">Membrane</keyword>
<dbReference type="InterPro" id="IPR004155">
    <property type="entry name" value="PBS_lyase_HEAT"/>
</dbReference>
<dbReference type="PANTHER" id="PTHR23526:SF2">
    <property type="entry name" value="MAJOR FACILITATOR SUPERFAMILY (MFS) PROFILE DOMAIN-CONTAINING PROTEIN"/>
    <property type="match status" value="1"/>
</dbReference>
<evidence type="ECO:0000256" key="2">
    <source>
        <dbReference type="ARBA" id="ARBA00022989"/>
    </source>
</evidence>
<dbReference type="Pfam" id="PF13646">
    <property type="entry name" value="HEAT_2"/>
    <property type="match status" value="1"/>
</dbReference>
<feature type="transmembrane region" description="Helical" evidence="4">
    <location>
        <begin position="361"/>
        <end position="382"/>
    </location>
</feature>
<feature type="transmembrane region" description="Helical" evidence="4">
    <location>
        <begin position="48"/>
        <end position="76"/>
    </location>
</feature>
<keyword evidence="2 4" id="KW-1133">Transmembrane helix</keyword>
<evidence type="ECO:0000256" key="3">
    <source>
        <dbReference type="ARBA" id="ARBA00023136"/>
    </source>
</evidence>
<keyword evidence="1 4" id="KW-0812">Transmembrane</keyword>
<organism evidence="5 6">
    <name type="scientific">Teretinema zuelzerae</name>
    <dbReference type="NCBI Taxonomy" id="156"/>
    <lineage>
        <taxon>Bacteria</taxon>
        <taxon>Pseudomonadati</taxon>
        <taxon>Spirochaetota</taxon>
        <taxon>Spirochaetia</taxon>
        <taxon>Spirochaetales</taxon>
        <taxon>Treponemataceae</taxon>
        <taxon>Teretinema</taxon>
    </lineage>
</organism>
<dbReference type="RefSeq" id="WP_230757187.1">
    <property type="nucleotide sequence ID" value="NZ_JAINWA010000003.1"/>
</dbReference>
<feature type="transmembrane region" description="Helical" evidence="4">
    <location>
        <begin position="183"/>
        <end position="206"/>
    </location>
</feature>
<dbReference type="InterPro" id="IPR011989">
    <property type="entry name" value="ARM-like"/>
</dbReference>
<dbReference type="InterPro" id="IPR016024">
    <property type="entry name" value="ARM-type_fold"/>
</dbReference>
<evidence type="ECO:0000256" key="1">
    <source>
        <dbReference type="ARBA" id="ARBA00022692"/>
    </source>
</evidence>
<dbReference type="AlphaFoldDB" id="A0AAE3EJI1"/>
<accession>A0AAE3EJI1</accession>
<dbReference type="Proteomes" id="UP001198163">
    <property type="component" value="Unassembled WGS sequence"/>
</dbReference>
<dbReference type="InterPro" id="IPR011701">
    <property type="entry name" value="MFS"/>
</dbReference>
<sequence>MSKQLTQAQMTRAMRISIFSGAASVVWQLVCAIQPLFNVFFQNHLGATAAQLGLLVTIIQLTAVFQIAGIVLYGLIGRQKPIFMVGHIIHRALTAIIAFVAFNVARGGSTQRGIVIIIAAMGISWIFANASSACWWGWIADIFPESMRGEFFMRRSSIIQIVNIVWFFLASTLLDIFPKESTLIVFGVLISVGALAGLLDIVSQIVTPEPLPEKKPDFDVSTVFEPLKNKDFIRYAAAIGLAVFSMNMIGPFQAPWVVNPDHIGAPNTWLGIMSMLTQFLWVICAPFWGTVMDRWGRKSVVILGTLLVVGWIGYLFLTPGNYFIALPLIAIFSGVLAPAFWEGSNQMMLSLAPEKNRVSYVAWYLAIVGLVSAPGSLAGGVLSDTLAGLSIPVGPFEFANFHVVQSISIVLGIFCAFLISRVREGNEKPFGFVVGQIANPQIIRTFQYLDSLNRSETPRANAAILRNFRDESAELAVKDIIELLDDPDGSVQEEAARALGRIRSIQAVDALILRLLDEDSDIRIEAARSLGRIGDKKAVRALVGCLWESGEELQKACIEALADIGDEESIAQVMSFLRENRSERLRQISSAAAARLGIFEAAWDIYPRIITARTRTQRTQYAIAMADLLGKSGEFYQYVSGSASVLQKRQQRLLADFQQNMQNVYARQQKKKSRIKTDLIAKIRSALEEDRNREALQETVVFSKKLLGDLFGAELMEDGKDREFLFRIDQKLGVFAWMTEKADEFADGEEASGETARILTLLIVYFLAVY</sequence>
<comment type="caution">
    <text evidence="5">The sequence shown here is derived from an EMBL/GenBank/DDBJ whole genome shotgun (WGS) entry which is preliminary data.</text>
</comment>